<sequence length="508" mass="57201">MDESEDYFAIDKQSSDIVVHRPVKNITVSKSGCLWFSGFAFDECKIPLKSSDDVIEILSKYSAEDDIVSALFSFEGAWFLIYWRFDINRIFIGRDIFGRKSLLWSHSSEKLYFSQTVKPPLSSWYEYPCGYVTVLNCSNGSVLNEITIVSSHKKQECNWTSQWAKFNFIFKASVNLRLLSLSHQLPSVQKLLTDELSMLCADELLKLMKGSIRRLLSDVSFPAERIAILFSGGVDSLLIAHLTRSIVPRSSAIDLVNVSFGSNIKDMNNAPDRKHGIEAFSYLCHAFGYDAFRLILVNVTRDELAACRQEYIGRAIAPNVSVLDDSIGCVQWFANRGRGVVYKEAEFSKWEQVSLNFRVSFVGSGADELFGGYSRHRSCFENGGRDVVLNEMEEELERIGSRNLGRDDRVAISVGRDTRAPFLDESVVAWATKLPLELKADFTKPRGVGEKLVIRQALKVLGCPSSLYNAPKRAMQFGTRIAKLEDRKEKGSDICQRLSGLLTSEVDK</sequence>
<dbReference type="PANTHER" id="PTHR45937:SF1">
    <property type="entry name" value="ASPARAGINE SYNTHETASE DOMAIN-CONTAINING PROTEIN 1"/>
    <property type="match status" value="1"/>
</dbReference>
<comment type="caution">
    <text evidence="5">The sequence shown here is derived from an EMBL/GenBank/DDBJ whole genome shotgun (WGS) entry which is preliminary data.</text>
</comment>
<keyword evidence="3" id="KW-0315">Glutamine amidotransferase</keyword>
<accession>A0ABD6EAU4</accession>
<reference evidence="5 6" key="1">
    <citation type="submission" date="2024-08" db="EMBL/GenBank/DDBJ databases">
        <title>Gnathostoma spinigerum genome.</title>
        <authorList>
            <person name="Gonzalez-Bertolin B."/>
            <person name="Monzon S."/>
            <person name="Zaballos A."/>
            <person name="Jimenez P."/>
            <person name="Dekumyoy P."/>
            <person name="Varona S."/>
            <person name="Cuesta I."/>
            <person name="Sumanam S."/>
            <person name="Adisakwattana P."/>
            <person name="Gasser R.B."/>
            <person name="Hernandez-Gonzalez A."/>
            <person name="Young N.D."/>
            <person name="Perteguer M.J."/>
        </authorList>
    </citation>
    <scope>NUCLEOTIDE SEQUENCE [LARGE SCALE GENOMIC DNA]</scope>
    <source>
        <strain evidence="5">AL3</strain>
        <tissue evidence="5">Liver</tissue>
    </source>
</reference>
<dbReference type="AlphaFoldDB" id="A0ABD6EAU4"/>
<evidence type="ECO:0000313" key="6">
    <source>
        <dbReference type="Proteomes" id="UP001608902"/>
    </source>
</evidence>
<keyword evidence="2" id="KW-0061">Asparagine biosynthesis</keyword>
<evidence type="ECO:0000313" key="5">
    <source>
        <dbReference type="EMBL" id="MFH4977168.1"/>
    </source>
</evidence>
<evidence type="ECO:0000256" key="3">
    <source>
        <dbReference type="ARBA" id="ARBA00022962"/>
    </source>
</evidence>
<dbReference type="InterPro" id="IPR001962">
    <property type="entry name" value="Asn_synthase"/>
</dbReference>
<dbReference type="InterPro" id="IPR051857">
    <property type="entry name" value="Asn_synthetase_domain"/>
</dbReference>
<dbReference type="GO" id="GO:0006529">
    <property type="term" value="P:asparagine biosynthetic process"/>
    <property type="evidence" value="ECO:0007669"/>
    <property type="project" value="UniProtKB-KW"/>
</dbReference>
<keyword evidence="1" id="KW-0028">Amino-acid biosynthesis</keyword>
<evidence type="ECO:0000256" key="2">
    <source>
        <dbReference type="ARBA" id="ARBA00022888"/>
    </source>
</evidence>
<dbReference type="CDD" id="cd01991">
    <property type="entry name" value="Asn_synthase_B_C"/>
    <property type="match status" value="1"/>
</dbReference>
<dbReference type="EMBL" id="JBGFUD010002105">
    <property type="protein sequence ID" value="MFH4977168.1"/>
    <property type="molecule type" value="Genomic_DNA"/>
</dbReference>
<name>A0ABD6EAU4_9BILA</name>
<proteinExistence type="predicted"/>
<feature type="domain" description="Asparagine synthetase" evidence="4">
    <location>
        <begin position="390"/>
        <end position="479"/>
    </location>
</feature>
<dbReference type="Gene3D" id="3.40.50.620">
    <property type="entry name" value="HUPs"/>
    <property type="match status" value="1"/>
</dbReference>
<dbReference type="Proteomes" id="UP001608902">
    <property type="component" value="Unassembled WGS sequence"/>
</dbReference>
<dbReference type="Pfam" id="PF00733">
    <property type="entry name" value="Asn_synthase"/>
    <property type="match status" value="1"/>
</dbReference>
<dbReference type="SUPFAM" id="SSF52402">
    <property type="entry name" value="Adenine nucleotide alpha hydrolases-like"/>
    <property type="match status" value="1"/>
</dbReference>
<keyword evidence="6" id="KW-1185">Reference proteome</keyword>
<organism evidence="5 6">
    <name type="scientific">Gnathostoma spinigerum</name>
    <dbReference type="NCBI Taxonomy" id="75299"/>
    <lineage>
        <taxon>Eukaryota</taxon>
        <taxon>Metazoa</taxon>
        <taxon>Ecdysozoa</taxon>
        <taxon>Nematoda</taxon>
        <taxon>Chromadorea</taxon>
        <taxon>Rhabditida</taxon>
        <taxon>Spirurina</taxon>
        <taxon>Gnathostomatomorpha</taxon>
        <taxon>Gnathostomatoidea</taxon>
        <taxon>Gnathostomatidae</taxon>
        <taxon>Gnathostoma</taxon>
    </lineage>
</organism>
<dbReference type="InterPro" id="IPR029055">
    <property type="entry name" value="Ntn_hydrolases_N"/>
</dbReference>
<dbReference type="Gene3D" id="3.60.20.10">
    <property type="entry name" value="Glutamine Phosphoribosylpyrophosphate, subunit 1, domain 1"/>
    <property type="match status" value="1"/>
</dbReference>
<protein>
    <recommendedName>
        <fullName evidence="4">Asparagine synthetase domain-containing protein</fullName>
    </recommendedName>
</protein>
<gene>
    <name evidence="5" type="ORF">AB6A40_003877</name>
</gene>
<evidence type="ECO:0000259" key="4">
    <source>
        <dbReference type="Pfam" id="PF00733"/>
    </source>
</evidence>
<evidence type="ECO:0000256" key="1">
    <source>
        <dbReference type="ARBA" id="ARBA00022605"/>
    </source>
</evidence>
<dbReference type="PANTHER" id="PTHR45937">
    <property type="entry name" value="ASPARAGINE SYNTHETASE DOMAIN-CONTAINING PROTEIN 1"/>
    <property type="match status" value="1"/>
</dbReference>
<dbReference type="InterPro" id="IPR014729">
    <property type="entry name" value="Rossmann-like_a/b/a_fold"/>
</dbReference>